<comment type="subcellular location">
    <subcellularLocation>
        <location evidence="1">Cell membrane</location>
        <topology evidence="1">Lipid-anchor</topology>
    </subcellularLocation>
</comment>
<dbReference type="Gene3D" id="3.40.190.10">
    <property type="entry name" value="Periplasmic binding protein-like II"/>
    <property type="match status" value="1"/>
</dbReference>
<name>A0A1V4IL71_9CLOT</name>
<dbReference type="GO" id="GO:0042597">
    <property type="term" value="C:periplasmic space"/>
    <property type="evidence" value="ECO:0007669"/>
    <property type="project" value="UniProtKB-ARBA"/>
</dbReference>
<dbReference type="GO" id="GO:0043190">
    <property type="term" value="C:ATP-binding cassette (ABC) transporter complex"/>
    <property type="evidence" value="ECO:0007669"/>
    <property type="project" value="InterPro"/>
</dbReference>
<dbReference type="PANTHER" id="PTHR30290:SF81">
    <property type="entry name" value="OLIGOPEPTIDE-BINDING PROTEIN OPPA"/>
    <property type="match status" value="1"/>
</dbReference>
<dbReference type="GO" id="GO:1904680">
    <property type="term" value="F:peptide transmembrane transporter activity"/>
    <property type="evidence" value="ECO:0007669"/>
    <property type="project" value="TreeGrafter"/>
</dbReference>
<evidence type="ECO:0000313" key="6">
    <source>
        <dbReference type="EMBL" id="OPJ60788.1"/>
    </source>
</evidence>
<dbReference type="PANTHER" id="PTHR30290">
    <property type="entry name" value="PERIPLASMIC BINDING COMPONENT OF ABC TRANSPORTER"/>
    <property type="match status" value="1"/>
</dbReference>
<dbReference type="PIRSF" id="PIRSF002741">
    <property type="entry name" value="MppA"/>
    <property type="match status" value="1"/>
</dbReference>
<accession>A0A1V4IL71</accession>
<dbReference type="Gene3D" id="3.90.76.10">
    <property type="entry name" value="Dipeptide-binding Protein, Domain 1"/>
    <property type="match status" value="1"/>
</dbReference>
<evidence type="ECO:0000256" key="4">
    <source>
        <dbReference type="SAM" id="SignalP"/>
    </source>
</evidence>
<evidence type="ECO:0000313" key="7">
    <source>
        <dbReference type="Proteomes" id="UP000190080"/>
    </source>
</evidence>
<dbReference type="OrthoDB" id="9772924at2"/>
<evidence type="ECO:0000256" key="2">
    <source>
        <dbReference type="ARBA" id="ARBA00005695"/>
    </source>
</evidence>
<dbReference type="PROSITE" id="PS51257">
    <property type="entry name" value="PROKAR_LIPOPROTEIN"/>
    <property type="match status" value="1"/>
</dbReference>
<dbReference type="InterPro" id="IPR030678">
    <property type="entry name" value="Peptide/Ni-bd"/>
</dbReference>
<keyword evidence="7" id="KW-1185">Reference proteome</keyword>
<dbReference type="EMBL" id="MZGV01000028">
    <property type="protein sequence ID" value="OPJ60788.1"/>
    <property type="molecule type" value="Genomic_DNA"/>
</dbReference>
<dbReference type="InterPro" id="IPR023765">
    <property type="entry name" value="SBP_5_CS"/>
</dbReference>
<dbReference type="Proteomes" id="UP000190080">
    <property type="component" value="Unassembled WGS sequence"/>
</dbReference>
<organism evidence="6 7">
    <name type="scientific">Clostridium oryzae</name>
    <dbReference type="NCBI Taxonomy" id="1450648"/>
    <lineage>
        <taxon>Bacteria</taxon>
        <taxon>Bacillati</taxon>
        <taxon>Bacillota</taxon>
        <taxon>Clostridia</taxon>
        <taxon>Eubacteriales</taxon>
        <taxon>Clostridiaceae</taxon>
        <taxon>Clostridium</taxon>
    </lineage>
</organism>
<dbReference type="InterPro" id="IPR039424">
    <property type="entry name" value="SBP_5"/>
</dbReference>
<comment type="similarity">
    <text evidence="2">Belongs to the bacterial solute-binding protein 5 family.</text>
</comment>
<dbReference type="Pfam" id="PF00496">
    <property type="entry name" value="SBP_bac_5"/>
    <property type="match status" value="1"/>
</dbReference>
<evidence type="ECO:0000256" key="3">
    <source>
        <dbReference type="ARBA" id="ARBA00022729"/>
    </source>
</evidence>
<gene>
    <name evidence="6" type="primary">appA</name>
    <name evidence="6" type="ORF">CLORY_26560</name>
</gene>
<dbReference type="GO" id="GO:0015833">
    <property type="term" value="P:peptide transport"/>
    <property type="evidence" value="ECO:0007669"/>
    <property type="project" value="TreeGrafter"/>
</dbReference>
<reference evidence="6 7" key="1">
    <citation type="submission" date="2017-03" db="EMBL/GenBank/DDBJ databases">
        <title>Genome sequence of Clostridium oryzae DSM 28571.</title>
        <authorList>
            <person name="Poehlein A."/>
            <person name="Daniel R."/>
        </authorList>
    </citation>
    <scope>NUCLEOTIDE SEQUENCE [LARGE SCALE GENOMIC DNA]</scope>
    <source>
        <strain evidence="6 7">DSM 28571</strain>
    </source>
</reference>
<dbReference type="InterPro" id="IPR000914">
    <property type="entry name" value="SBP_5_dom"/>
</dbReference>
<dbReference type="AlphaFoldDB" id="A0A1V4IL71"/>
<feature type="domain" description="Solute-binding protein family 5" evidence="5">
    <location>
        <begin position="105"/>
        <end position="484"/>
    </location>
</feature>
<dbReference type="SUPFAM" id="SSF53850">
    <property type="entry name" value="Periplasmic binding protein-like II"/>
    <property type="match status" value="1"/>
</dbReference>
<sequence>MKKKFVVIPIILTMTFSTIFTSCAKKTVINAPIKQAKAENVVKIVKGKEPSKNPASAKNRKDTIVIGSNLIGGNFICYYAQTLADTYVSYAASDGLVDWDDAGNPIPGIAKKWDISKDGLTYTFHLRDDVKFSDGTPLTADDVKFTLQFLCDSTYSGGTDPSAMGIKGWKEYNKGTAKDVEGLKVIDKHTISVTLEKRNSSILYLIGTSIISKEYFGKDYKQGNTKGIEARVRKPIGCGPYRVVKYIPGQEVDLTANKYYWKGEPKTKNIIFKVTTTSNNMQNLESGETDIDTFDATPENISQLKALGFVDYTIYPSSSISYIGVNCKNPMFSDKRVRQAIEYGLNREQMVKTLFKGNAFVYNEPQSKAHPSYVNDVNQYKYNPSKANKLLDEAGWKKGSDGIREKEGVKFKIHILCSSTSTTSQSNIPIVKACLRKLGIELEPQIMDLNTLLGKMRQRKFEAYFMGTAIGSDVLSSDLSANFQSDAPNNYNGYSNAEVDKLINEAYSENDIKKRTVIEQKIYRKINEDLPFLFTYQAETLWACNSRISGIKFLPYKYYPYFLYQAEIK</sequence>
<dbReference type="STRING" id="1450648.CLORY_26560"/>
<feature type="chain" id="PRO_5012008245" evidence="4">
    <location>
        <begin position="25"/>
        <end position="569"/>
    </location>
</feature>
<dbReference type="RefSeq" id="WP_079425225.1">
    <property type="nucleotide sequence ID" value="NZ_MZGV01000028.1"/>
</dbReference>
<keyword evidence="3 4" id="KW-0732">Signal</keyword>
<evidence type="ECO:0000259" key="5">
    <source>
        <dbReference type="Pfam" id="PF00496"/>
    </source>
</evidence>
<dbReference type="Gene3D" id="3.10.105.10">
    <property type="entry name" value="Dipeptide-binding Protein, Domain 3"/>
    <property type="match status" value="1"/>
</dbReference>
<feature type="signal peptide" evidence="4">
    <location>
        <begin position="1"/>
        <end position="24"/>
    </location>
</feature>
<evidence type="ECO:0000256" key="1">
    <source>
        <dbReference type="ARBA" id="ARBA00004193"/>
    </source>
</evidence>
<proteinExistence type="inferred from homology"/>
<dbReference type="CDD" id="cd00995">
    <property type="entry name" value="PBP2_NikA_DppA_OppA_like"/>
    <property type="match status" value="1"/>
</dbReference>
<comment type="caution">
    <text evidence="6">The sequence shown here is derived from an EMBL/GenBank/DDBJ whole genome shotgun (WGS) entry which is preliminary data.</text>
</comment>
<protein>
    <submittedName>
        <fullName evidence="6">Oligopeptide-binding protein AppA</fullName>
    </submittedName>
</protein>
<dbReference type="PROSITE" id="PS01040">
    <property type="entry name" value="SBP_BACTERIAL_5"/>
    <property type="match status" value="1"/>
</dbReference>